<evidence type="ECO:0000313" key="2">
    <source>
        <dbReference type="Proteomes" id="UP001501469"/>
    </source>
</evidence>
<organism evidence="1 2">
    <name type="scientific">Hymenobacter glaciei</name>
    <dbReference type="NCBI Taxonomy" id="877209"/>
    <lineage>
        <taxon>Bacteria</taxon>
        <taxon>Pseudomonadati</taxon>
        <taxon>Bacteroidota</taxon>
        <taxon>Cytophagia</taxon>
        <taxon>Cytophagales</taxon>
        <taxon>Hymenobacteraceae</taxon>
        <taxon>Hymenobacter</taxon>
    </lineage>
</organism>
<proteinExistence type="predicted"/>
<dbReference type="Proteomes" id="UP001501469">
    <property type="component" value="Unassembled WGS sequence"/>
</dbReference>
<name>A0ABP7U3E3_9BACT</name>
<comment type="caution">
    <text evidence="1">The sequence shown here is derived from an EMBL/GenBank/DDBJ whole genome shotgun (WGS) entry which is preliminary data.</text>
</comment>
<protein>
    <recommendedName>
        <fullName evidence="3">STAS/SEC14 domain-containing protein</fullName>
    </recommendedName>
</protein>
<reference evidence="2" key="1">
    <citation type="journal article" date="2019" name="Int. J. Syst. Evol. Microbiol.">
        <title>The Global Catalogue of Microorganisms (GCM) 10K type strain sequencing project: providing services to taxonomists for standard genome sequencing and annotation.</title>
        <authorList>
            <consortium name="The Broad Institute Genomics Platform"/>
            <consortium name="The Broad Institute Genome Sequencing Center for Infectious Disease"/>
            <person name="Wu L."/>
            <person name="Ma J."/>
        </authorList>
    </citation>
    <scope>NUCLEOTIDE SEQUENCE [LARGE SCALE GENOMIC DNA]</scope>
    <source>
        <strain evidence="2">JCM 17225</strain>
    </source>
</reference>
<evidence type="ECO:0008006" key="3">
    <source>
        <dbReference type="Google" id="ProtNLM"/>
    </source>
</evidence>
<dbReference type="EMBL" id="BAABDK010000016">
    <property type="protein sequence ID" value="GAA4035168.1"/>
    <property type="molecule type" value="Genomic_DNA"/>
</dbReference>
<gene>
    <name evidence="1" type="ORF">GCM10022409_19710</name>
</gene>
<sequence length="123" mass="13844">MVVRWHTHAQLEVVQADYGHMLDAAVEAGVYDWLLDVRRRDKVTAELSGWVSQVFYPAATQRVAPHRIRMAVLNSPALTEAYVSDPDQKKYVAYALDPARPYDIGLFDDEGAAMRWLNPAVAS</sequence>
<accession>A0ABP7U3E3</accession>
<keyword evidence="2" id="KW-1185">Reference proteome</keyword>
<evidence type="ECO:0000313" key="1">
    <source>
        <dbReference type="EMBL" id="GAA4035168.1"/>
    </source>
</evidence>